<protein>
    <submittedName>
        <fullName evidence="2">Uncharacterized protein</fullName>
    </submittedName>
</protein>
<accession>A0A843WKB7</accession>
<comment type="caution">
    <text evidence="2">The sequence shown here is derived from an EMBL/GenBank/DDBJ whole genome shotgun (WGS) entry which is preliminary data.</text>
</comment>
<dbReference type="EMBL" id="NMUH01003513">
    <property type="protein sequence ID" value="MQM05991.1"/>
    <property type="molecule type" value="Genomic_DNA"/>
</dbReference>
<reference evidence="2" key="1">
    <citation type="submission" date="2017-07" db="EMBL/GenBank/DDBJ databases">
        <title>Taro Niue Genome Assembly and Annotation.</title>
        <authorList>
            <person name="Atibalentja N."/>
            <person name="Keating K."/>
            <person name="Fields C.J."/>
        </authorList>
    </citation>
    <scope>NUCLEOTIDE SEQUENCE</scope>
    <source>
        <strain evidence="2">Niue_2</strain>
        <tissue evidence="2">Leaf</tissue>
    </source>
</reference>
<evidence type="ECO:0000313" key="3">
    <source>
        <dbReference type="Proteomes" id="UP000652761"/>
    </source>
</evidence>
<keyword evidence="3" id="KW-1185">Reference proteome</keyword>
<proteinExistence type="predicted"/>
<feature type="transmembrane region" description="Helical" evidence="1">
    <location>
        <begin position="29"/>
        <end position="51"/>
    </location>
</feature>
<gene>
    <name evidence="2" type="ORF">Taro_038807</name>
</gene>
<keyword evidence="1" id="KW-1133">Transmembrane helix</keyword>
<dbReference type="Proteomes" id="UP000652761">
    <property type="component" value="Unassembled WGS sequence"/>
</dbReference>
<evidence type="ECO:0000313" key="2">
    <source>
        <dbReference type="EMBL" id="MQM05991.1"/>
    </source>
</evidence>
<evidence type="ECO:0000256" key="1">
    <source>
        <dbReference type="SAM" id="Phobius"/>
    </source>
</evidence>
<organism evidence="2 3">
    <name type="scientific">Colocasia esculenta</name>
    <name type="common">Wild taro</name>
    <name type="synonym">Arum esculentum</name>
    <dbReference type="NCBI Taxonomy" id="4460"/>
    <lineage>
        <taxon>Eukaryota</taxon>
        <taxon>Viridiplantae</taxon>
        <taxon>Streptophyta</taxon>
        <taxon>Embryophyta</taxon>
        <taxon>Tracheophyta</taxon>
        <taxon>Spermatophyta</taxon>
        <taxon>Magnoliopsida</taxon>
        <taxon>Liliopsida</taxon>
        <taxon>Araceae</taxon>
        <taxon>Aroideae</taxon>
        <taxon>Colocasieae</taxon>
        <taxon>Colocasia</taxon>
    </lineage>
</organism>
<dbReference type="AlphaFoldDB" id="A0A843WKB7"/>
<sequence>MIGLQFWEEEQSWEGFVCGIRYVRVSLHLLILEYPLLVLPLCLWLFGLGSVDTFSSYSSRPVFSHLQIFWLVHLRCQRQRMLLVYRRWEAVFMNALCGRCG</sequence>
<keyword evidence="1" id="KW-0472">Membrane</keyword>
<keyword evidence="1" id="KW-0812">Transmembrane</keyword>
<name>A0A843WKB7_COLES</name>